<dbReference type="PROSITE" id="PS51195">
    <property type="entry name" value="Q_MOTIF"/>
    <property type="match status" value="1"/>
</dbReference>
<evidence type="ECO:0000256" key="6">
    <source>
        <dbReference type="ARBA" id="ARBA00022806"/>
    </source>
</evidence>
<keyword evidence="7 13" id="KW-0067">ATP-binding</keyword>
<dbReference type="GO" id="GO:0003724">
    <property type="term" value="F:RNA helicase activity"/>
    <property type="evidence" value="ECO:0007669"/>
    <property type="project" value="UniProtKB-EC"/>
</dbReference>
<dbReference type="SMART" id="SM01178">
    <property type="entry name" value="DUF4217"/>
    <property type="match status" value="1"/>
</dbReference>
<evidence type="ECO:0000256" key="13">
    <source>
        <dbReference type="RuleBase" id="RU000492"/>
    </source>
</evidence>
<dbReference type="InterPro" id="IPR014014">
    <property type="entry name" value="RNA_helicase_DEAD_Q_motif"/>
</dbReference>
<evidence type="ECO:0000259" key="17">
    <source>
        <dbReference type="PROSITE" id="PS51192"/>
    </source>
</evidence>
<evidence type="ECO:0000256" key="2">
    <source>
        <dbReference type="ARBA" id="ARBA00022517"/>
    </source>
</evidence>
<feature type="short sequence motif" description="Q motif" evidence="12">
    <location>
        <begin position="7"/>
        <end position="35"/>
    </location>
</feature>
<evidence type="ECO:0000256" key="16">
    <source>
        <dbReference type="SAM" id="MobiDB-lite"/>
    </source>
</evidence>
<sequence length="601" mass="68804">MSESLSWDNIDYPLQPWMKNAIEVMGFDTMTPVQASTVPLFARNKDVVVESVTGSGKTVAFVIPIIEKIIAEEANTSKFKKGNFHSLVIAPTRELSTQINDVFHTFFQHYPEDQPPIKCQLLVGTHQKSVRDDVATFLEDKPQILVGTPGRVLDFLQFPSVKTSSCGMLVLDEADRLLDMSFMGDVQRILNLLPKQRRTGLFSATISSIGDLIFKTGLRNPVKVTVKSKNASPSSLGLYYTLVEPQEKLQQFLNIMNNYKFKKCIAYFPTCISVTYFYAFLKYIQNETSHLDSEVELYSLHGKLQTTSRLKTLEKFTETLGKSVLLTTDVAARGLDISEVDLVLQLDPPTDTSVFLHRCGRTGRANRVGKAIAFLNVGREEDYIPFLEVKDIHIEEMSLKRDGIPREDFYCVFKNWLLKDRARFDLGVRSFVAYIKHYSNHSASSIFRLQSLDYVGLAKLYGLFRLPKMPEITKHFKDNSVKDGWITEDRVDLDNFAYKDKKKESVRQSELRNIQKIHDKKKLKFELKKKNMAWSDKAETKESKLERKAKLALKRKALEEQIQKDQENVENEVEQDWKSVILQNKKRKGNSSGIQGSFDDL</sequence>
<dbReference type="CDD" id="cd18787">
    <property type="entry name" value="SF2_C_DEAD"/>
    <property type="match status" value="1"/>
</dbReference>
<dbReference type="Pfam" id="PF00271">
    <property type="entry name" value="Helicase_C"/>
    <property type="match status" value="1"/>
</dbReference>
<gene>
    <name evidence="20" type="ORF">HG535_0H01880</name>
</gene>
<proteinExistence type="inferred from homology"/>
<evidence type="ECO:0000256" key="10">
    <source>
        <dbReference type="ARBA" id="ARBA00023242"/>
    </source>
</evidence>
<evidence type="ECO:0000256" key="14">
    <source>
        <dbReference type="RuleBase" id="RU365068"/>
    </source>
</evidence>
<dbReference type="EC" id="3.6.4.13" evidence="14"/>
<keyword evidence="10" id="KW-0539">Nucleus</keyword>
<evidence type="ECO:0000256" key="3">
    <source>
        <dbReference type="ARBA" id="ARBA00022552"/>
    </source>
</evidence>
<feature type="domain" description="Helicase ATP-binding" evidence="17">
    <location>
        <begin position="38"/>
        <end position="224"/>
    </location>
</feature>
<dbReference type="GeneID" id="59238664"/>
<evidence type="ECO:0000313" key="20">
    <source>
        <dbReference type="EMBL" id="QLG74861.1"/>
    </source>
</evidence>
<accession>A0A7H9B7Z1</accession>
<dbReference type="Pfam" id="PF13959">
    <property type="entry name" value="CTE_SPB4"/>
    <property type="match status" value="1"/>
</dbReference>
<dbReference type="Proteomes" id="UP000509704">
    <property type="component" value="Chromosome 8"/>
</dbReference>
<keyword evidence="21" id="KW-1185">Reference proteome</keyword>
<dbReference type="AlphaFoldDB" id="A0A7H9B7Z1"/>
<dbReference type="InterPro" id="IPR025313">
    <property type="entry name" value="SPB4-like_CTE"/>
</dbReference>
<dbReference type="PROSITE" id="PS51194">
    <property type="entry name" value="HELICASE_CTER"/>
    <property type="match status" value="1"/>
</dbReference>
<dbReference type="SMART" id="SM00490">
    <property type="entry name" value="HELICc"/>
    <property type="match status" value="1"/>
</dbReference>
<evidence type="ECO:0000259" key="19">
    <source>
        <dbReference type="PROSITE" id="PS51195"/>
    </source>
</evidence>
<evidence type="ECO:0000256" key="7">
    <source>
        <dbReference type="ARBA" id="ARBA00022840"/>
    </source>
</evidence>
<protein>
    <recommendedName>
        <fullName evidence="14">ATP-dependent RNA helicase</fullName>
        <ecNumber evidence="14">3.6.4.13</ecNumber>
    </recommendedName>
</protein>
<dbReference type="InterPro" id="IPR011545">
    <property type="entry name" value="DEAD/DEAH_box_helicase_dom"/>
</dbReference>
<evidence type="ECO:0000256" key="12">
    <source>
        <dbReference type="PROSITE-ProRule" id="PRU00552"/>
    </source>
</evidence>
<dbReference type="PANTHER" id="PTHR24031">
    <property type="entry name" value="RNA HELICASE"/>
    <property type="match status" value="1"/>
</dbReference>
<dbReference type="GO" id="GO:0005524">
    <property type="term" value="F:ATP binding"/>
    <property type="evidence" value="ECO:0007669"/>
    <property type="project" value="UniProtKB-UniRule"/>
</dbReference>
<evidence type="ECO:0000313" key="21">
    <source>
        <dbReference type="Proteomes" id="UP000509704"/>
    </source>
</evidence>
<evidence type="ECO:0000259" key="18">
    <source>
        <dbReference type="PROSITE" id="PS51194"/>
    </source>
</evidence>
<dbReference type="InterPro" id="IPR014001">
    <property type="entry name" value="Helicase_ATP-bd"/>
</dbReference>
<evidence type="ECO:0000256" key="11">
    <source>
        <dbReference type="ARBA" id="ARBA00038002"/>
    </source>
</evidence>
<keyword evidence="9 15" id="KW-0175">Coiled coil</keyword>
<dbReference type="SMART" id="SM00487">
    <property type="entry name" value="DEXDc"/>
    <property type="match status" value="1"/>
</dbReference>
<evidence type="ECO:0000256" key="4">
    <source>
        <dbReference type="ARBA" id="ARBA00022741"/>
    </source>
</evidence>
<dbReference type="InterPro" id="IPR000629">
    <property type="entry name" value="RNA-helicase_DEAD-box_CS"/>
</dbReference>
<dbReference type="PROSITE" id="PS00039">
    <property type="entry name" value="DEAD_ATP_HELICASE"/>
    <property type="match status" value="1"/>
</dbReference>
<evidence type="ECO:0000256" key="8">
    <source>
        <dbReference type="ARBA" id="ARBA00022884"/>
    </source>
</evidence>
<feature type="coiled-coil region" evidence="15">
    <location>
        <begin position="541"/>
        <end position="575"/>
    </location>
</feature>
<comment type="subcellular location">
    <subcellularLocation>
        <location evidence="1">Nucleus</location>
        <location evidence="1">Nucleolus</location>
    </subcellularLocation>
</comment>
<comment type="catalytic activity">
    <reaction evidence="14">
        <text>ATP + H2O = ADP + phosphate + H(+)</text>
        <dbReference type="Rhea" id="RHEA:13065"/>
        <dbReference type="ChEBI" id="CHEBI:15377"/>
        <dbReference type="ChEBI" id="CHEBI:15378"/>
        <dbReference type="ChEBI" id="CHEBI:30616"/>
        <dbReference type="ChEBI" id="CHEBI:43474"/>
        <dbReference type="ChEBI" id="CHEBI:456216"/>
        <dbReference type="EC" id="3.6.4.13"/>
    </reaction>
</comment>
<dbReference type="SUPFAM" id="SSF52540">
    <property type="entry name" value="P-loop containing nucleoside triphosphate hydrolases"/>
    <property type="match status" value="1"/>
</dbReference>
<keyword evidence="6 13" id="KW-0347">Helicase</keyword>
<feature type="domain" description="DEAD-box RNA helicase Q" evidence="19">
    <location>
        <begin position="7"/>
        <end position="35"/>
    </location>
</feature>
<reference evidence="20 21" key="1">
    <citation type="submission" date="2020-07" db="EMBL/GenBank/DDBJ databases">
        <title>The yeast mating-type switching endonuclease HO is a domesticated member of an unorthodox homing genetic element family.</title>
        <authorList>
            <person name="Coughlan A.Y."/>
            <person name="Lombardi L."/>
            <person name="Braun-Galleani S."/>
            <person name="Martos A.R."/>
            <person name="Galeote V."/>
            <person name="Bigey F."/>
            <person name="Dequin S."/>
            <person name="Byrne K.P."/>
            <person name="Wolfe K.H."/>
        </authorList>
    </citation>
    <scope>NUCLEOTIDE SEQUENCE [LARGE SCALE GENOMIC DNA]</scope>
    <source>
        <strain evidence="20 21">NRRL Y-6702</strain>
    </source>
</reference>
<comment type="similarity">
    <text evidence="11">Belongs to the DEAD box helicase family. DDX55/SPB4 subfamily.</text>
</comment>
<evidence type="ECO:0000256" key="5">
    <source>
        <dbReference type="ARBA" id="ARBA00022801"/>
    </source>
</evidence>
<dbReference type="KEGG" id="zmk:HG535_0H01880"/>
<organism evidence="20 21">
    <name type="scientific">Zygotorulaspora mrakii</name>
    <name type="common">Zygosaccharomyces mrakii</name>
    <dbReference type="NCBI Taxonomy" id="42260"/>
    <lineage>
        <taxon>Eukaryota</taxon>
        <taxon>Fungi</taxon>
        <taxon>Dikarya</taxon>
        <taxon>Ascomycota</taxon>
        <taxon>Saccharomycotina</taxon>
        <taxon>Saccharomycetes</taxon>
        <taxon>Saccharomycetales</taxon>
        <taxon>Saccharomycetaceae</taxon>
        <taxon>Zygotorulaspora</taxon>
    </lineage>
</organism>
<evidence type="ECO:0000256" key="1">
    <source>
        <dbReference type="ARBA" id="ARBA00004604"/>
    </source>
</evidence>
<keyword evidence="5 13" id="KW-0378">Hydrolase</keyword>
<dbReference type="EMBL" id="CP058611">
    <property type="protein sequence ID" value="QLG74861.1"/>
    <property type="molecule type" value="Genomic_DNA"/>
</dbReference>
<comment type="function">
    <text evidence="14">RNA helicase.</text>
</comment>
<dbReference type="Pfam" id="PF23681">
    <property type="entry name" value="CTT_SPB4"/>
    <property type="match status" value="1"/>
</dbReference>
<feature type="region of interest" description="Disordered" evidence="16">
    <location>
        <begin position="582"/>
        <end position="601"/>
    </location>
</feature>
<dbReference type="GO" id="GO:0006364">
    <property type="term" value="P:rRNA processing"/>
    <property type="evidence" value="ECO:0007669"/>
    <property type="project" value="UniProtKB-KW"/>
</dbReference>
<dbReference type="CDD" id="cd17960">
    <property type="entry name" value="DEADc_DDX55"/>
    <property type="match status" value="1"/>
</dbReference>
<dbReference type="Pfam" id="PF00270">
    <property type="entry name" value="DEAD"/>
    <property type="match status" value="1"/>
</dbReference>
<evidence type="ECO:0000256" key="15">
    <source>
        <dbReference type="SAM" id="Coils"/>
    </source>
</evidence>
<keyword evidence="8 14" id="KW-0694">RNA-binding</keyword>
<dbReference type="PROSITE" id="PS51192">
    <property type="entry name" value="HELICASE_ATP_BIND_1"/>
    <property type="match status" value="1"/>
</dbReference>
<keyword evidence="2" id="KW-0690">Ribosome biogenesis</keyword>
<dbReference type="InterPro" id="IPR027417">
    <property type="entry name" value="P-loop_NTPase"/>
</dbReference>
<dbReference type="InterPro" id="IPR056330">
    <property type="entry name" value="CTT_SPB4"/>
</dbReference>
<feature type="domain" description="Helicase C-terminal" evidence="18">
    <location>
        <begin position="248"/>
        <end position="412"/>
    </location>
</feature>
<name>A0A7H9B7Z1_ZYGMR</name>
<dbReference type="OrthoDB" id="7396459at2759"/>
<dbReference type="GO" id="GO:0016787">
    <property type="term" value="F:hydrolase activity"/>
    <property type="evidence" value="ECO:0007669"/>
    <property type="project" value="UniProtKB-KW"/>
</dbReference>
<comment type="domain">
    <text evidence="14">The Q motif is unique to and characteristic of the DEAD box family of RNA helicases and controls ATP binding and hydrolysis.</text>
</comment>
<dbReference type="Gene3D" id="3.40.50.300">
    <property type="entry name" value="P-loop containing nucleotide triphosphate hydrolases"/>
    <property type="match status" value="2"/>
</dbReference>
<dbReference type="InterPro" id="IPR001650">
    <property type="entry name" value="Helicase_C-like"/>
</dbReference>
<evidence type="ECO:0000256" key="9">
    <source>
        <dbReference type="ARBA" id="ARBA00023054"/>
    </source>
</evidence>
<dbReference type="GO" id="GO:0005730">
    <property type="term" value="C:nucleolus"/>
    <property type="evidence" value="ECO:0007669"/>
    <property type="project" value="UniProtKB-SubCell"/>
</dbReference>
<dbReference type="GO" id="GO:0003723">
    <property type="term" value="F:RNA binding"/>
    <property type="evidence" value="ECO:0007669"/>
    <property type="project" value="UniProtKB-UniRule"/>
</dbReference>
<keyword evidence="4 13" id="KW-0547">Nucleotide-binding</keyword>
<keyword evidence="3" id="KW-0698">rRNA processing</keyword>
<dbReference type="RefSeq" id="XP_037146586.1">
    <property type="nucleotide sequence ID" value="XM_037290691.1"/>
</dbReference>